<protein>
    <submittedName>
        <fullName evidence="3">M28 family peptidase</fullName>
    </submittedName>
</protein>
<organism evidence="3 4">
    <name type="scientific">Neolewinella litorea</name>
    <dbReference type="NCBI Taxonomy" id="2562452"/>
    <lineage>
        <taxon>Bacteria</taxon>
        <taxon>Pseudomonadati</taxon>
        <taxon>Bacteroidota</taxon>
        <taxon>Saprospiria</taxon>
        <taxon>Saprospirales</taxon>
        <taxon>Lewinellaceae</taxon>
        <taxon>Neolewinella</taxon>
    </lineage>
</organism>
<dbReference type="Proteomes" id="UP000308528">
    <property type="component" value="Unassembled WGS sequence"/>
</dbReference>
<feature type="domain" description="Peptidase M28" evidence="2">
    <location>
        <begin position="300"/>
        <end position="512"/>
    </location>
</feature>
<dbReference type="EMBL" id="SRSF01000001">
    <property type="protein sequence ID" value="THH41957.1"/>
    <property type="molecule type" value="Genomic_DNA"/>
</dbReference>
<dbReference type="RefSeq" id="WP_136456955.1">
    <property type="nucleotide sequence ID" value="NZ_SRSF01000001.1"/>
</dbReference>
<reference evidence="3 4" key="1">
    <citation type="submission" date="2019-04" db="EMBL/GenBank/DDBJ databases">
        <title>Lewinella litorea sp. nov., isolated from a marine sand.</title>
        <authorList>
            <person name="Yoon J.-H."/>
        </authorList>
    </citation>
    <scope>NUCLEOTIDE SEQUENCE [LARGE SCALE GENOMIC DNA]</scope>
    <source>
        <strain evidence="3 4">HSMS-39</strain>
    </source>
</reference>
<dbReference type="PANTHER" id="PTHR12147">
    <property type="entry name" value="METALLOPEPTIDASE M28 FAMILY MEMBER"/>
    <property type="match status" value="1"/>
</dbReference>
<dbReference type="AlphaFoldDB" id="A0A4S4NRW6"/>
<evidence type="ECO:0000313" key="4">
    <source>
        <dbReference type="Proteomes" id="UP000308528"/>
    </source>
</evidence>
<proteinExistence type="predicted"/>
<dbReference type="InterPro" id="IPR045175">
    <property type="entry name" value="M28_fam"/>
</dbReference>
<dbReference type="Pfam" id="PF04389">
    <property type="entry name" value="Peptidase_M28"/>
    <property type="match status" value="1"/>
</dbReference>
<keyword evidence="1" id="KW-0732">Signal</keyword>
<feature type="chain" id="PRO_5020500801" evidence="1">
    <location>
        <begin position="19"/>
        <end position="529"/>
    </location>
</feature>
<comment type="caution">
    <text evidence="3">The sequence shown here is derived from an EMBL/GenBank/DDBJ whole genome shotgun (WGS) entry which is preliminary data.</text>
</comment>
<dbReference type="Gene3D" id="3.40.630.10">
    <property type="entry name" value="Zn peptidases"/>
    <property type="match status" value="2"/>
</dbReference>
<dbReference type="PANTHER" id="PTHR12147:SF26">
    <property type="entry name" value="PEPTIDASE M28 DOMAIN-CONTAINING PROTEIN"/>
    <property type="match status" value="1"/>
</dbReference>
<evidence type="ECO:0000256" key="1">
    <source>
        <dbReference type="SAM" id="SignalP"/>
    </source>
</evidence>
<dbReference type="SUPFAM" id="SSF53187">
    <property type="entry name" value="Zn-dependent exopeptidases"/>
    <property type="match status" value="1"/>
</dbReference>
<evidence type="ECO:0000313" key="3">
    <source>
        <dbReference type="EMBL" id="THH41957.1"/>
    </source>
</evidence>
<dbReference type="OrthoDB" id="9764939at2"/>
<name>A0A4S4NRW6_9BACT</name>
<evidence type="ECO:0000259" key="2">
    <source>
        <dbReference type="Pfam" id="PF04389"/>
    </source>
</evidence>
<feature type="signal peptide" evidence="1">
    <location>
        <begin position="1"/>
        <end position="18"/>
    </location>
</feature>
<dbReference type="InterPro" id="IPR007484">
    <property type="entry name" value="Peptidase_M28"/>
</dbReference>
<accession>A0A4S4NRW6</accession>
<dbReference type="GO" id="GO:0006508">
    <property type="term" value="P:proteolysis"/>
    <property type="evidence" value="ECO:0007669"/>
    <property type="project" value="InterPro"/>
</dbReference>
<sequence length="529" mass="59569">MIRLFILGAMLLSLTAFAQERAPLPTTDAEARALAATIEADDLRRHLTILSADDMEGRETGEPGQKRAAAYLAEQIAKLGLPAIGEDNGYYQTIKFSRQKWDTIAMSVDGRELRHLWEFYSAPSRNTDREDQSISEITFLGYGIDHERYNDYAGHDLAGKTIMIFAGEPRGRDGNFLITGTKDPSAFSLDDGAKLRAAREHGVETVIVIDPTFKNNVQEVRRETLDGRLKMTDRTESERQEANNIYITPDLARTLLGKEYRKVVRARKRAEKTGRFRPVVVPTDIRLVQDKETRELIGENVLGYLEGSDPELADEVIVVSAHYDHIGKRGDAIFNGADDNGSGSSTVLEIAEAFTEAARSGKGPRRSVLFLWVSGEEKGLLGSEYYASHPIFPLANTVADINVDMVGRIDPAHEGNPNYIYVIGSDRLSTELHNINEAVNRDFTQLELDYTYNAKDDPNNFYERSDHYNFAERGIPSVFFFNGTHADYHRDTDTVDKINFDKMVRIGQLIFYNAWQLANQDKRIEVDVK</sequence>
<dbReference type="GO" id="GO:0008235">
    <property type="term" value="F:metalloexopeptidase activity"/>
    <property type="evidence" value="ECO:0007669"/>
    <property type="project" value="InterPro"/>
</dbReference>
<gene>
    <name evidence="3" type="ORF">E4021_05060</name>
</gene>
<keyword evidence="4" id="KW-1185">Reference proteome</keyword>